<reference evidence="1" key="1">
    <citation type="journal article" date="2014" name="Gene">
        <title>Genome-guided analysis of transformation efficiency and carbon dioxide assimilation by Moorella thermoacetica Y72.</title>
        <authorList>
            <person name="Tsukahara K."/>
            <person name="Kita A."/>
            <person name="Nakashimada Y."/>
            <person name="Hoshino T."/>
            <person name="Murakami K."/>
        </authorList>
    </citation>
    <scope>NUCLEOTIDE SEQUENCE [LARGE SCALE GENOMIC DNA]</scope>
    <source>
        <strain evidence="1">Y72</strain>
    </source>
</reference>
<organism evidence="1">
    <name type="scientific">Moorella thermoacetica Y72</name>
    <dbReference type="NCBI Taxonomy" id="1325331"/>
    <lineage>
        <taxon>Bacteria</taxon>
        <taxon>Bacillati</taxon>
        <taxon>Bacillota</taxon>
        <taxon>Clostridia</taxon>
        <taxon>Neomoorellales</taxon>
        <taxon>Neomoorellaceae</taxon>
        <taxon>Neomoorella</taxon>
    </lineage>
</organism>
<dbReference type="AlphaFoldDB" id="A0A0S6UC85"/>
<accession>A0A0S6UC85</accession>
<proteinExistence type="predicted"/>
<gene>
    <name evidence="1" type="ORF">MTY_0510</name>
</gene>
<name>A0A0S6UC85_NEOTH</name>
<dbReference type="Proteomes" id="UP000063718">
    <property type="component" value="Unassembled WGS sequence"/>
</dbReference>
<evidence type="ECO:0000313" key="1">
    <source>
        <dbReference type="EMBL" id="GAF25180.1"/>
    </source>
</evidence>
<sequence>MKLESPTKKCVLFVKLIDIYKMAKYNQVVNTPKG</sequence>
<protein>
    <submittedName>
        <fullName evidence="1">Uncharacterized protein</fullName>
    </submittedName>
</protein>
<dbReference type="EMBL" id="DF238840">
    <property type="protein sequence ID" value="GAF25180.1"/>
    <property type="molecule type" value="Genomic_DNA"/>
</dbReference>